<keyword evidence="5 11" id="KW-0732">Signal</keyword>
<dbReference type="InterPro" id="IPR011250">
    <property type="entry name" value="OMP/PagP_B-barrel"/>
</dbReference>
<evidence type="ECO:0000259" key="12">
    <source>
        <dbReference type="PROSITE" id="PS51123"/>
    </source>
</evidence>
<proteinExistence type="predicted"/>
<accession>A0A1Q2GY37</accession>
<name>A0A1Q2GY37_9GAMM</name>
<dbReference type="PRINTS" id="PR01021">
    <property type="entry name" value="OMPADOMAIN"/>
</dbReference>
<sequence>MKLKSLAIAIALAATSASTFAADKEEGFYIGAFGDYYDASWENIRAQAGLDINESTGWGAEVGYRFSDYWSARIEYADMDFNAFDKVNGNRNNVDGERYGIDGLYHFNGGPFYGLFGIKEIDVVKDNTFLNAGVGYQHFITDGLFVNAETAVYQGLDKGYTDLGAKIGINYLFGQNSAPAEPVKPAPEPVVVEAPVATPADSDNDGVVNADDKCANTPMTDAVDSDGCTLYEEAKVTTSLLVTFPHDSAMVKQQYFDDIAAVSKFLKEHTETTVLLEGHASAVGDASYNKKLSKKRADDVADELVKDGISRDRISTVGYGEERLKNTANTKAAHAENRRVEAHVSTVERVKVKR</sequence>
<evidence type="ECO:0000256" key="10">
    <source>
        <dbReference type="PROSITE-ProRule" id="PRU00473"/>
    </source>
</evidence>
<dbReference type="InterPro" id="IPR006664">
    <property type="entry name" value="OMP_bac"/>
</dbReference>
<dbReference type="RefSeq" id="WP_077536715.1">
    <property type="nucleotide sequence ID" value="NZ_CP019628.1"/>
</dbReference>
<evidence type="ECO:0000256" key="1">
    <source>
        <dbReference type="ARBA" id="ARBA00004571"/>
    </source>
</evidence>
<dbReference type="Pfam" id="PF00691">
    <property type="entry name" value="OmpA"/>
    <property type="match status" value="1"/>
</dbReference>
<dbReference type="InterPro" id="IPR006665">
    <property type="entry name" value="OmpA-like"/>
</dbReference>
<evidence type="ECO:0000256" key="6">
    <source>
        <dbReference type="ARBA" id="ARBA00023065"/>
    </source>
</evidence>
<keyword evidence="6" id="KW-0406">Ion transport</keyword>
<keyword evidence="3" id="KW-1134">Transmembrane beta strand</keyword>
<dbReference type="SUPFAM" id="SSF56925">
    <property type="entry name" value="OMPA-like"/>
    <property type="match status" value="1"/>
</dbReference>
<dbReference type="Gene3D" id="3.30.1330.60">
    <property type="entry name" value="OmpA-like domain"/>
    <property type="match status" value="1"/>
</dbReference>
<organism evidence="13 14">
    <name type="scientific">Pseudoalteromonas aliena</name>
    <dbReference type="NCBI Taxonomy" id="247523"/>
    <lineage>
        <taxon>Bacteria</taxon>
        <taxon>Pseudomonadati</taxon>
        <taxon>Pseudomonadota</taxon>
        <taxon>Gammaproteobacteria</taxon>
        <taxon>Alteromonadales</taxon>
        <taxon>Pseudoalteromonadaceae</taxon>
        <taxon>Pseudoalteromonas</taxon>
    </lineage>
</organism>
<evidence type="ECO:0000256" key="11">
    <source>
        <dbReference type="SAM" id="SignalP"/>
    </source>
</evidence>
<dbReference type="Pfam" id="PF13505">
    <property type="entry name" value="OMP_b-brl"/>
    <property type="match status" value="1"/>
</dbReference>
<dbReference type="GO" id="GO:0006811">
    <property type="term" value="P:monoatomic ion transport"/>
    <property type="evidence" value="ECO:0007669"/>
    <property type="project" value="UniProtKB-KW"/>
</dbReference>
<keyword evidence="8 10" id="KW-0472">Membrane</keyword>
<evidence type="ECO:0000256" key="3">
    <source>
        <dbReference type="ARBA" id="ARBA00022452"/>
    </source>
</evidence>
<dbReference type="PANTHER" id="PTHR30329">
    <property type="entry name" value="STATOR ELEMENT OF FLAGELLAR MOTOR COMPLEX"/>
    <property type="match status" value="1"/>
</dbReference>
<evidence type="ECO:0000256" key="5">
    <source>
        <dbReference type="ARBA" id="ARBA00022729"/>
    </source>
</evidence>
<evidence type="ECO:0000256" key="7">
    <source>
        <dbReference type="ARBA" id="ARBA00023114"/>
    </source>
</evidence>
<keyword evidence="4" id="KW-0812">Transmembrane</keyword>
<dbReference type="InterPro" id="IPR050330">
    <property type="entry name" value="Bact_OuterMem_StrucFunc"/>
</dbReference>
<evidence type="ECO:0000256" key="8">
    <source>
        <dbReference type="ARBA" id="ARBA00023136"/>
    </source>
</evidence>
<dbReference type="AlphaFoldDB" id="A0A1Q2GY37"/>
<evidence type="ECO:0000313" key="13">
    <source>
        <dbReference type="EMBL" id="AQP99987.1"/>
    </source>
</evidence>
<evidence type="ECO:0000256" key="4">
    <source>
        <dbReference type="ARBA" id="ARBA00022692"/>
    </source>
</evidence>
<gene>
    <name evidence="13" type="ORF">B0W48_09440</name>
</gene>
<keyword evidence="9" id="KW-0998">Cell outer membrane</keyword>
<feature type="chain" id="PRO_5012117172" description="OmpA-like domain-containing protein" evidence="11">
    <location>
        <begin position="22"/>
        <end position="354"/>
    </location>
</feature>
<dbReference type="GO" id="GO:0009279">
    <property type="term" value="C:cell outer membrane"/>
    <property type="evidence" value="ECO:0007669"/>
    <property type="project" value="UniProtKB-SubCell"/>
</dbReference>
<reference evidence="13 14" key="1">
    <citation type="submission" date="2017-02" db="EMBL/GenBank/DDBJ databases">
        <title>Complete genome sequence of the cold-active Pseudoalteromonas aliena strain EH1 isolated from Arctic seawater.</title>
        <authorList>
            <person name="Kim E."/>
            <person name="Heo E."/>
            <person name="Kim H."/>
            <person name="Kim D."/>
        </authorList>
    </citation>
    <scope>NUCLEOTIDE SEQUENCE [LARGE SCALE GENOMIC DNA]</scope>
    <source>
        <strain evidence="13 14">EH1</strain>
    </source>
</reference>
<dbReference type="PROSITE" id="PS51123">
    <property type="entry name" value="OMPA_2"/>
    <property type="match status" value="1"/>
</dbReference>
<dbReference type="Gene3D" id="2.40.160.20">
    <property type="match status" value="1"/>
</dbReference>
<feature type="domain" description="OmpA-like" evidence="12">
    <location>
        <begin position="231"/>
        <end position="348"/>
    </location>
</feature>
<dbReference type="InterPro" id="IPR036737">
    <property type="entry name" value="OmpA-like_sf"/>
</dbReference>
<dbReference type="KEGG" id="paln:B0W48_09440"/>
<dbReference type="Proteomes" id="UP000188243">
    <property type="component" value="Chromosome"/>
</dbReference>
<dbReference type="GO" id="GO:0015288">
    <property type="term" value="F:porin activity"/>
    <property type="evidence" value="ECO:0007669"/>
    <property type="project" value="UniProtKB-KW"/>
</dbReference>
<dbReference type="PANTHER" id="PTHR30329:SF21">
    <property type="entry name" value="LIPOPROTEIN YIAD-RELATED"/>
    <property type="match status" value="1"/>
</dbReference>
<evidence type="ECO:0000313" key="14">
    <source>
        <dbReference type="Proteomes" id="UP000188243"/>
    </source>
</evidence>
<keyword evidence="2" id="KW-0813">Transport</keyword>
<dbReference type="GO" id="GO:0046930">
    <property type="term" value="C:pore complex"/>
    <property type="evidence" value="ECO:0007669"/>
    <property type="project" value="UniProtKB-KW"/>
</dbReference>
<protein>
    <recommendedName>
        <fullName evidence="12">OmpA-like domain-containing protein</fullName>
    </recommendedName>
</protein>
<comment type="subcellular location">
    <subcellularLocation>
        <location evidence="1">Cell outer membrane</location>
        <topology evidence="1">Multi-pass membrane protein</topology>
    </subcellularLocation>
</comment>
<evidence type="ECO:0000256" key="9">
    <source>
        <dbReference type="ARBA" id="ARBA00023237"/>
    </source>
</evidence>
<dbReference type="InterPro" id="IPR027385">
    <property type="entry name" value="Beta-barrel_OMP"/>
</dbReference>
<dbReference type="EMBL" id="CP019628">
    <property type="protein sequence ID" value="AQP99987.1"/>
    <property type="molecule type" value="Genomic_DNA"/>
</dbReference>
<feature type="signal peptide" evidence="11">
    <location>
        <begin position="1"/>
        <end position="21"/>
    </location>
</feature>
<dbReference type="SUPFAM" id="SSF103088">
    <property type="entry name" value="OmpA-like"/>
    <property type="match status" value="1"/>
</dbReference>
<dbReference type="STRING" id="247523.B0W48_09440"/>
<dbReference type="CDD" id="cd07185">
    <property type="entry name" value="OmpA_C-like"/>
    <property type="match status" value="1"/>
</dbReference>
<evidence type="ECO:0000256" key="2">
    <source>
        <dbReference type="ARBA" id="ARBA00022448"/>
    </source>
</evidence>
<keyword evidence="7" id="KW-0626">Porin</keyword>